<keyword evidence="3 6" id="KW-0812">Transmembrane</keyword>
<evidence type="ECO:0000256" key="3">
    <source>
        <dbReference type="ARBA" id="ARBA00022692"/>
    </source>
</evidence>
<feature type="transmembrane region" description="Helical" evidence="6">
    <location>
        <begin position="23"/>
        <end position="48"/>
    </location>
</feature>
<evidence type="ECO:0000256" key="6">
    <source>
        <dbReference type="SAM" id="Phobius"/>
    </source>
</evidence>
<keyword evidence="8" id="KW-1185">Reference proteome</keyword>
<evidence type="ECO:0000313" key="7">
    <source>
        <dbReference type="EMBL" id="MFC3495646.1"/>
    </source>
</evidence>
<dbReference type="Pfam" id="PF01810">
    <property type="entry name" value="LysE"/>
    <property type="match status" value="1"/>
</dbReference>
<proteinExistence type="predicted"/>
<dbReference type="InterPro" id="IPR001123">
    <property type="entry name" value="LeuE-type"/>
</dbReference>
<evidence type="ECO:0000256" key="2">
    <source>
        <dbReference type="ARBA" id="ARBA00022475"/>
    </source>
</evidence>
<evidence type="ECO:0000313" key="8">
    <source>
        <dbReference type="Proteomes" id="UP001595712"/>
    </source>
</evidence>
<dbReference type="Proteomes" id="UP001595712">
    <property type="component" value="Unassembled WGS sequence"/>
</dbReference>
<name>A0ABV7Q5J1_9ACTN</name>
<dbReference type="EMBL" id="JBHRWO010000021">
    <property type="protein sequence ID" value="MFC3495646.1"/>
    <property type="molecule type" value="Genomic_DNA"/>
</dbReference>
<comment type="caution">
    <text evidence="7">The sequence shown here is derived from an EMBL/GenBank/DDBJ whole genome shotgun (WGS) entry which is preliminary data.</text>
</comment>
<evidence type="ECO:0000256" key="4">
    <source>
        <dbReference type="ARBA" id="ARBA00022989"/>
    </source>
</evidence>
<keyword evidence="4 6" id="KW-1133">Transmembrane helix</keyword>
<evidence type="ECO:0000256" key="1">
    <source>
        <dbReference type="ARBA" id="ARBA00004651"/>
    </source>
</evidence>
<accession>A0ABV7Q5J1</accession>
<evidence type="ECO:0000256" key="5">
    <source>
        <dbReference type="ARBA" id="ARBA00023136"/>
    </source>
</evidence>
<comment type="subcellular location">
    <subcellularLocation>
        <location evidence="1">Cell membrane</location>
        <topology evidence="1">Multi-pass membrane protein</topology>
    </subcellularLocation>
</comment>
<protein>
    <submittedName>
        <fullName evidence="7">LysE family transporter</fullName>
    </submittedName>
</protein>
<dbReference type="RefSeq" id="WP_387980387.1">
    <property type="nucleotide sequence ID" value="NZ_JBHRWO010000021.1"/>
</dbReference>
<gene>
    <name evidence="7" type="ORF">ACFO8M_24460</name>
</gene>
<keyword evidence="5 6" id="KW-0472">Membrane</keyword>
<reference evidence="8" key="1">
    <citation type="journal article" date="2019" name="Int. J. Syst. Evol. Microbiol.">
        <title>The Global Catalogue of Microorganisms (GCM) 10K type strain sequencing project: providing services to taxonomists for standard genome sequencing and annotation.</title>
        <authorList>
            <consortium name="The Broad Institute Genomics Platform"/>
            <consortium name="The Broad Institute Genome Sequencing Center for Infectious Disease"/>
            <person name="Wu L."/>
            <person name="Ma J."/>
        </authorList>
    </citation>
    <scope>NUCLEOTIDE SEQUENCE [LARGE SCALE GENOMIC DNA]</scope>
    <source>
        <strain evidence="8">CGMCC 4.7396</strain>
    </source>
</reference>
<keyword evidence="2" id="KW-1003">Cell membrane</keyword>
<sequence>MFLLFLALLPQFTDPDASWPVALQIIVLGLVHTATCAVVYSVVGVCAQRVLKTRPTAARWTVRISGAALIVIAAALLTEQLVA</sequence>
<organism evidence="7 8">
    <name type="scientific">Glycomyces rhizosphaerae</name>
    <dbReference type="NCBI Taxonomy" id="2054422"/>
    <lineage>
        <taxon>Bacteria</taxon>
        <taxon>Bacillati</taxon>
        <taxon>Actinomycetota</taxon>
        <taxon>Actinomycetes</taxon>
        <taxon>Glycomycetales</taxon>
        <taxon>Glycomycetaceae</taxon>
        <taxon>Glycomyces</taxon>
    </lineage>
</organism>
<feature type="transmembrane region" description="Helical" evidence="6">
    <location>
        <begin position="60"/>
        <end position="78"/>
    </location>
</feature>